<evidence type="ECO:0000259" key="1">
    <source>
        <dbReference type="PROSITE" id="PS50181"/>
    </source>
</evidence>
<keyword evidence="3" id="KW-1185">Reference proteome</keyword>
<gene>
    <name evidence="2" type="ORF">SASPL_152932</name>
</gene>
<dbReference type="Pfam" id="PF24104">
    <property type="entry name" value="At5g52880_ARM"/>
    <property type="match status" value="1"/>
</dbReference>
<feature type="domain" description="F-box" evidence="1">
    <location>
        <begin position="146"/>
        <end position="192"/>
    </location>
</feature>
<dbReference type="InterPro" id="IPR036047">
    <property type="entry name" value="F-box-like_dom_sf"/>
</dbReference>
<dbReference type="PANTHER" id="PTHR47744:SF1">
    <property type="entry name" value="OS05G0526300 PROTEIN"/>
    <property type="match status" value="1"/>
</dbReference>
<dbReference type="InterPro" id="IPR001810">
    <property type="entry name" value="F-box_dom"/>
</dbReference>
<reference evidence="2" key="2">
    <citation type="submission" date="2020-08" db="EMBL/GenBank/DDBJ databases">
        <title>Plant Genome Project.</title>
        <authorList>
            <person name="Zhang R.-G."/>
        </authorList>
    </citation>
    <scope>NUCLEOTIDE SEQUENCE</scope>
    <source>
        <strain evidence="2">Huo1</strain>
        <tissue evidence="2">Leaf</tissue>
    </source>
</reference>
<dbReference type="Gene3D" id="1.20.1280.50">
    <property type="match status" value="1"/>
</dbReference>
<accession>A0A8X8W453</accession>
<sequence>MVTRNRKINTCAAGRFNNPIDRYQSLSIKECLSKPSQYFFASKQLSFLLKNAYSKFPKNLQSLIFQDTIFAFRLLPEMQTQSAISAANSLLQSAEFALPRQKRALAVTEHKHAVVATLRYNGHQLSVLCFYGFPFSRLYLSLSPCVPVIDQLPQDVLVHIFGFLDVKSLLSASAVCRSWNGAAGDNCLWKLLYDTYFGNCENVVKNKGLETVGTSKNEMSQPDSITAFGVNYRFAFEAAYKGYCSSCRSIVWLNRNRCSNQTGRRNEVEHQIMPISIEKIDDFILNGFVSSESSSDSDSDTDDEFALRLWAYPRQY</sequence>
<comment type="caution">
    <text evidence="2">The sequence shown here is derived from an EMBL/GenBank/DDBJ whole genome shotgun (WGS) entry which is preliminary data.</text>
</comment>
<evidence type="ECO:0000313" key="2">
    <source>
        <dbReference type="EMBL" id="KAG6387740.1"/>
    </source>
</evidence>
<dbReference type="PROSITE" id="PS50181">
    <property type="entry name" value="FBOX"/>
    <property type="match status" value="1"/>
</dbReference>
<dbReference type="PANTHER" id="PTHR47744">
    <property type="entry name" value="OS05G0526300 PROTEIN"/>
    <property type="match status" value="1"/>
</dbReference>
<dbReference type="SMART" id="SM00256">
    <property type="entry name" value="FBOX"/>
    <property type="match status" value="1"/>
</dbReference>
<dbReference type="AlphaFoldDB" id="A0A8X8W453"/>
<name>A0A8X8W453_SALSN</name>
<dbReference type="Proteomes" id="UP000298416">
    <property type="component" value="Unassembled WGS sequence"/>
</dbReference>
<organism evidence="2">
    <name type="scientific">Salvia splendens</name>
    <name type="common">Scarlet sage</name>
    <dbReference type="NCBI Taxonomy" id="180675"/>
    <lineage>
        <taxon>Eukaryota</taxon>
        <taxon>Viridiplantae</taxon>
        <taxon>Streptophyta</taxon>
        <taxon>Embryophyta</taxon>
        <taxon>Tracheophyta</taxon>
        <taxon>Spermatophyta</taxon>
        <taxon>Magnoliopsida</taxon>
        <taxon>eudicotyledons</taxon>
        <taxon>Gunneridae</taxon>
        <taxon>Pentapetalae</taxon>
        <taxon>asterids</taxon>
        <taxon>lamiids</taxon>
        <taxon>Lamiales</taxon>
        <taxon>Lamiaceae</taxon>
        <taxon>Nepetoideae</taxon>
        <taxon>Mentheae</taxon>
        <taxon>Salviinae</taxon>
        <taxon>Salvia</taxon>
        <taxon>Salvia subgen. Calosphace</taxon>
        <taxon>core Calosphace</taxon>
    </lineage>
</organism>
<evidence type="ECO:0000313" key="3">
    <source>
        <dbReference type="Proteomes" id="UP000298416"/>
    </source>
</evidence>
<protein>
    <recommendedName>
        <fullName evidence="1">F-box domain-containing protein</fullName>
    </recommendedName>
</protein>
<proteinExistence type="predicted"/>
<dbReference type="EMBL" id="PNBA02000021">
    <property type="protein sequence ID" value="KAG6387740.1"/>
    <property type="molecule type" value="Genomic_DNA"/>
</dbReference>
<dbReference type="InterPro" id="IPR057039">
    <property type="entry name" value="At5g52880_ARM"/>
</dbReference>
<reference evidence="2" key="1">
    <citation type="submission" date="2018-01" db="EMBL/GenBank/DDBJ databases">
        <authorList>
            <person name="Mao J.F."/>
        </authorList>
    </citation>
    <scope>NUCLEOTIDE SEQUENCE</scope>
    <source>
        <strain evidence="2">Huo1</strain>
        <tissue evidence="2">Leaf</tissue>
    </source>
</reference>
<dbReference type="Pfam" id="PF12937">
    <property type="entry name" value="F-box-like"/>
    <property type="match status" value="1"/>
</dbReference>
<dbReference type="SUPFAM" id="SSF81383">
    <property type="entry name" value="F-box domain"/>
    <property type="match status" value="1"/>
</dbReference>